<dbReference type="EMBL" id="QRCM01000001">
    <property type="protein sequence ID" value="TXG91012.1"/>
    <property type="molecule type" value="Genomic_DNA"/>
</dbReference>
<proteinExistence type="predicted"/>
<reference evidence="2 3" key="1">
    <citation type="submission" date="2018-07" db="EMBL/GenBank/DDBJ databases">
        <title>Genome sequence of Rhodococcus rhodnii ATCC 35071 from Rhodnius prolixus.</title>
        <authorList>
            <person name="Patel V."/>
            <person name="Vogel K.J."/>
        </authorList>
    </citation>
    <scope>NUCLEOTIDE SEQUENCE [LARGE SCALE GENOMIC DNA]</scope>
    <source>
        <strain evidence="2 3">ATCC 35071</strain>
    </source>
</reference>
<protein>
    <submittedName>
        <fullName evidence="2">Uncharacterized protein</fullName>
    </submittedName>
</protein>
<keyword evidence="1" id="KW-0472">Membrane</keyword>
<sequence>MRVPLRAGTPADLGRWKDTQPAATLFRFPTVEMPELCVAHGKPGVWSRRFRIWARPETDFDRMPRSQRILHEFLLGGTRLERHFTRIGTAHSMSLTVHGCDDCSRWLRLHRLRSLLRFALSFVMMIGSPVVLMGTVVEPAVPFLMFGGLSVLCYSAAKASWLERFARAIVSVDGKYLTIRDPHPDYVAAVGSASRS</sequence>
<feature type="transmembrane region" description="Helical" evidence="1">
    <location>
        <begin position="140"/>
        <end position="157"/>
    </location>
</feature>
<gene>
    <name evidence="2" type="ORF">DW322_13240</name>
</gene>
<keyword evidence="1" id="KW-0812">Transmembrane</keyword>
<name>A0A6P2CF74_9NOCA</name>
<feature type="transmembrane region" description="Helical" evidence="1">
    <location>
        <begin position="115"/>
        <end position="134"/>
    </location>
</feature>
<dbReference type="AlphaFoldDB" id="A0A6P2CF74"/>
<evidence type="ECO:0000313" key="2">
    <source>
        <dbReference type="EMBL" id="TXG91012.1"/>
    </source>
</evidence>
<evidence type="ECO:0000256" key="1">
    <source>
        <dbReference type="SAM" id="Phobius"/>
    </source>
</evidence>
<evidence type="ECO:0000313" key="3">
    <source>
        <dbReference type="Proteomes" id="UP000471120"/>
    </source>
</evidence>
<comment type="caution">
    <text evidence="2">The sequence shown here is derived from an EMBL/GenBank/DDBJ whole genome shotgun (WGS) entry which is preliminary data.</text>
</comment>
<keyword evidence="1" id="KW-1133">Transmembrane helix</keyword>
<accession>A0A6P2CF74</accession>
<organism evidence="2 3">
    <name type="scientific">Rhodococcus rhodnii</name>
    <dbReference type="NCBI Taxonomy" id="38312"/>
    <lineage>
        <taxon>Bacteria</taxon>
        <taxon>Bacillati</taxon>
        <taxon>Actinomycetota</taxon>
        <taxon>Actinomycetes</taxon>
        <taxon>Mycobacteriales</taxon>
        <taxon>Nocardiaceae</taxon>
        <taxon>Rhodococcus</taxon>
    </lineage>
</organism>
<dbReference type="Proteomes" id="UP000471120">
    <property type="component" value="Unassembled WGS sequence"/>
</dbReference>